<sequence>MAKQDAKSIKVIAMKIRQEPVRKENQHLNGYEHIIIRQPTQVDMKLTILYQYTSFKRNKILVSQCKKDRCHQKTYI</sequence>
<organism evidence="1 2">
    <name type="scientific">Paramecium octaurelia</name>
    <dbReference type="NCBI Taxonomy" id="43137"/>
    <lineage>
        <taxon>Eukaryota</taxon>
        <taxon>Sar</taxon>
        <taxon>Alveolata</taxon>
        <taxon>Ciliophora</taxon>
        <taxon>Intramacronucleata</taxon>
        <taxon>Oligohymenophorea</taxon>
        <taxon>Peniculida</taxon>
        <taxon>Parameciidae</taxon>
        <taxon>Paramecium</taxon>
    </lineage>
</organism>
<proteinExistence type="predicted"/>
<dbReference type="AlphaFoldDB" id="A0A8S1TW60"/>
<protein>
    <submittedName>
        <fullName evidence="1">Uncharacterized protein</fullName>
    </submittedName>
</protein>
<name>A0A8S1TW60_PAROT</name>
<reference evidence="1" key="1">
    <citation type="submission" date="2021-01" db="EMBL/GenBank/DDBJ databases">
        <authorList>
            <consortium name="Genoscope - CEA"/>
            <person name="William W."/>
        </authorList>
    </citation>
    <scope>NUCLEOTIDE SEQUENCE</scope>
</reference>
<comment type="caution">
    <text evidence="1">The sequence shown here is derived from an EMBL/GenBank/DDBJ whole genome shotgun (WGS) entry which is preliminary data.</text>
</comment>
<dbReference type="EMBL" id="CAJJDP010000032">
    <property type="protein sequence ID" value="CAD8156448.1"/>
    <property type="molecule type" value="Genomic_DNA"/>
</dbReference>
<accession>A0A8S1TW60</accession>
<dbReference type="Proteomes" id="UP000683925">
    <property type="component" value="Unassembled WGS sequence"/>
</dbReference>
<evidence type="ECO:0000313" key="2">
    <source>
        <dbReference type="Proteomes" id="UP000683925"/>
    </source>
</evidence>
<gene>
    <name evidence="1" type="ORF">POCTA_138.1.T0320121</name>
</gene>
<evidence type="ECO:0000313" key="1">
    <source>
        <dbReference type="EMBL" id="CAD8156448.1"/>
    </source>
</evidence>
<keyword evidence="2" id="KW-1185">Reference proteome</keyword>